<keyword evidence="1 7" id="KW-0732">Signal</keyword>
<dbReference type="PANTHER" id="PTHR12231:SF253">
    <property type="entry name" value="DPR-INTERACTING PROTEIN ETA, ISOFORM B-RELATED"/>
    <property type="match status" value="1"/>
</dbReference>
<dbReference type="InterPro" id="IPR007110">
    <property type="entry name" value="Ig-like_dom"/>
</dbReference>
<feature type="domain" description="Fibronectin type-III" evidence="9">
    <location>
        <begin position="727"/>
        <end position="827"/>
    </location>
</feature>
<dbReference type="AlphaFoldDB" id="A0A2P1DV84"/>
<feature type="transmembrane region" description="Helical" evidence="6">
    <location>
        <begin position="836"/>
        <end position="859"/>
    </location>
</feature>
<keyword evidence="3" id="KW-1015">Disulfide bond</keyword>
<dbReference type="SMART" id="SM00060">
    <property type="entry name" value="FN3"/>
    <property type="match status" value="3"/>
</dbReference>
<dbReference type="InterPro" id="IPR036116">
    <property type="entry name" value="FN3_sf"/>
</dbReference>
<dbReference type="PROSITE" id="PS50853">
    <property type="entry name" value="FN3"/>
    <property type="match status" value="2"/>
</dbReference>
<sequence length="1107" mass="120930">MGFVLPTLLLVISATSESIGIAENSSSYVNETLSSPRITVHPRNVTLQPRETAMFTCSAEGTPEPDIFWFKNGKRITGYEDTAHHIVSSSGVLHISGVRESDEGEYRCEASSSQGRQSSHTAFLRVIVLEGEFPQWPVNASVNEEGTVLLPCAPPVSRPPASVSWLKDGRPVDVLYNSHYRLMEWNLVVMRATPVQSGSYTCVATNGNLRRQTKPAYLFVGEAPRFIESLEKHYSVEQGDSLLLTCRAAGDPLPQFQWRKDDTTLYTSHKYVVERNSLQIKDLESLDSGRYSCVASNDIDTIKSETHVVVSSAEARFLEMPEDAEVAIGDSARFPCKAADPNTETMWLSIIPGKLDTLLKGHSEGRFSVTEEGTLVIADARVEDSGEYQCRIFSFVTNAENSLQVNLVVSERSVSPPPLIKVEPFDQWVRRTTDVLLPCIAEGEELPTVHWYFNHVPLSEYTNKRHMLLMNGSLHITQAQPEDSGDYTCVASNGFGHTSATCRLSVTSDDDSRSRDVTTPVSALPHPPVHLAVHSVGPSAVRLAWFPPVSRGDRLRYRVDYHTDGLSAWRSKVVHAADDSSDQIVAEVDDLHTGSNHQFNVRSCDAVGCGKPTELHYRVSTLGGSASEDEVQPKVELFAPMVVNSSAALFSWHVFDHPDSIIAFKLTLITVQERQTTETVTIQDHGCRSFLASTLRPATEYTISFQVMTASWESPPETKSLETYQAPPSAPPTHVTASLNGSTIWLSWTPPPAHSVNGILTGYVIMFESVSGRSLYNVSTGNFTSAAVQLNPGTLSLDDVIIRVAARSMAPGLSPLSQPVTVHIGGAGEDWWCRNYAWIIGVPGGIVWAVLFVILVLTIRRKYKKWKNEPVITFKKERLYHDSDVSNMTLESQLLICGGGSPLRLNSNCLKWDRLVNGGGGGERYNNTQDGDLGRGGGGGGHVTYHGGSSSASSGVQHQQQQVPPVLPPRDSRSELSPQYIVPNSQYTKLIPVHQPSYQDMSGGMAHINAVHSPWGTAHIPSLANSGDHTPPASSEAVTPVDLKLTPADLRGGDLNPTPADLLSDYQSADSICPYCVSHPDGGGYYASVDPPCECQNFNSPTREITA</sequence>
<dbReference type="InterPro" id="IPR036179">
    <property type="entry name" value="Ig-like_dom_sf"/>
</dbReference>
<dbReference type="InterPro" id="IPR003961">
    <property type="entry name" value="FN3_dom"/>
</dbReference>
<feature type="domain" description="Fibronectin type-III" evidence="9">
    <location>
        <begin position="527"/>
        <end position="624"/>
    </location>
</feature>
<dbReference type="FunFam" id="2.60.40.10:FF:000032">
    <property type="entry name" value="palladin isoform X1"/>
    <property type="match status" value="3"/>
</dbReference>
<evidence type="ECO:0000256" key="6">
    <source>
        <dbReference type="SAM" id="Phobius"/>
    </source>
</evidence>
<dbReference type="CDD" id="cd00063">
    <property type="entry name" value="FN3"/>
    <property type="match status" value="2"/>
</dbReference>
<dbReference type="InterPro" id="IPR013106">
    <property type="entry name" value="Ig_V-set"/>
</dbReference>
<evidence type="ECO:0000256" key="1">
    <source>
        <dbReference type="ARBA" id="ARBA00022729"/>
    </source>
</evidence>
<feature type="compositionally biased region" description="Low complexity" evidence="5">
    <location>
        <begin position="943"/>
        <end position="963"/>
    </location>
</feature>
<evidence type="ECO:0000259" key="8">
    <source>
        <dbReference type="PROSITE" id="PS50835"/>
    </source>
</evidence>
<keyword evidence="6" id="KW-0472">Membrane</keyword>
<accession>A0A2P1DV84</accession>
<proteinExistence type="evidence at transcript level"/>
<organism evidence="10">
    <name type="scientific">Isodiametra pulchra</name>
    <name type="common">Acoelomorph flatworm</name>
    <name type="synonym">Convoluta pulchra</name>
    <dbReference type="NCBI Taxonomy" id="504439"/>
    <lineage>
        <taxon>Eukaryota</taxon>
        <taxon>Metazoa</taxon>
        <taxon>Xenacoelomorpha</taxon>
        <taxon>Acoelomorpha</taxon>
        <taxon>Acoela</taxon>
        <taxon>Isodiametridae</taxon>
        <taxon>Isodiametra</taxon>
    </lineage>
</organism>
<dbReference type="InterPro" id="IPR003598">
    <property type="entry name" value="Ig_sub2"/>
</dbReference>
<dbReference type="PROSITE" id="PS50835">
    <property type="entry name" value="IG_LIKE"/>
    <property type="match status" value="5"/>
</dbReference>
<dbReference type="InterPro" id="IPR051170">
    <property type="entry name" value="Neural/epithelial_adhesion"/>
</dbReference>
<feature type="domain" description="Ig-like" evidence="8">
    <location>
        <begin position="418"/>
        <end position="507"/>
    </location>
</feature>
<feature type="domain" description="Ig-like" evidence="8">
    <location>
        <begin position="224"/>
        <end position="311"/>
    </location>
</feature>
<evidence type="ECO:0000256" key="7">
    <source>
        <dbReference type="SAM" id="SignalP"/>
    </source>
</evidence>
<dbReference type="SUPFAM" id="SSF49265">
    <property type="entry name" value="Fibronectin type III"/>
    <property type="match status" value="2"/>
</dbReference>
<keyword evidence="6" id="KW-0812">Transmembrane</keyword>
<dbReference type="InterPro" id="IPR003599">
    <property type="entry name" value="Ig_sub"/>
</dbReference>
<feature type="domain" description="Ig-like" evidence="8">
    <location>
        <begin position="36"/>
        <end position="124"/>
    </location>
</feature>
<dbReference type="Pfam" id="PF07679">
    <property type="entry name" value="I-set"/>
    <property type="match status" value="2"/>
</dbReference>
<protein>
    <submittedName>
        <fullName evidence="10">Robo4 protein</fullName>
    </submittedName>
</protein>
<dbReference type="SMART" id="SM00408">
    <property type="entry name" value="IGc2"/>
    <property type="match status" value="5"/>
</dbReference>
<feature type="domain" description="Ig-like" evidence="8">
    <location>
        <begin position="315"/>
        <end position="406"/>
    </location>
</feature>
<reference evidence="10" key="1">
    <citation type="journal article" date="2018" name="Nature">
        <title>Convergent evolution of bilaterian nerve cords.</title>
        <authorList>
            <person name="Martin-Duran J.M."/>
            <person name="Pang K."/>
            <person name="Borve A."/>
            <person name="Le H.S."/>
            <person name="Furu A."/>
            <person name="Cannon J.T."/>
            <person name="Jondelius U."/>
            <person name="Hejnol A."/>
        </authorList>
    </citation>
    <scope>NUCLEOTIDE SEQUENCE</scope>
</reference>
<dbReference type="SUPFAM" id="SSF48726">
    <property type="entry name" value="Immunoglobulin"/>
    <property type="match status" value="5"/>
</dbReference>
<dbReference type="EMBL" id="KY709749">
    <property type="protein sequence ID" value="AVK72300.1"/>
    <property type="molecule type" value="mRNA"/>
</dbReference>
<dbReference type="SMART" id="SM00409">
    <property type="entry name" value="IG"/>
    <property type="match status" value="5"/>
</dbReference>
<feature type="chain" id="PRO_5015172740" evidence="7">
    <location>
        <begin position="23"/>
        <end position="1107"/>
    </location>
</feature>
<evidence type="ECO:0000313" key="10">
    <source>
        <dbReference type="EMBL" id="AVK72300.1"/>
    </source>
</evidence>
<name>A0A2P1DV84_ISOPU</name>
<evidence type="ECO:0000256" key="2">
    <source>
        <dbReference type="ARBA" id="ARBA00022737"/>
    </source>
</evidence>
<evidence type="ECO:0000256" key="4">
    <source>
        <dbReference type="ARBA" id="ARBA00023319"/>
    </source>
</evidence>
<dbReference type="InterPro" id="IPR013783">
    <property type="entry name" value="Ig-like_fold"/>
</dbReference>
<feature type="signal peptide" evidence="7">
    <location>
        <begin position="1"/>
        <end position="22"/>
    </location>
</feature>
<evidence type="ECO:0000259" key="9">
    <source>
        <dbReference type="PROSITE" id="PS50853"/>
    </source>
</evidence>
<feature type="region of interest" description="Disordered" evidence="5">
    <location>
        <begin position="926"/>
        <end position="976"/>
    </location>
</feature>
<evidence type="ECO:0000256" key="5">
    <source>
        <dbReference type="SAM" id="MobiDB-lite"/>
    </source>
</evidence>
<keyword evidence="6" id="KW-1133">Transmembrane helix</keyword>
<keyword evidence="2" id="KW-0677">Repeat</keyword>
<dbReference type="SMART" id="SM00406">
    <property type="entry name" value="IGv"/>
    <property type="match status" value="3"/>
</dbReference>
<dbReference type="PANTHER" id="PTHR12231">
    <property type="entry name" value="CTX-RELATED TYPE I TRANSMEMBRANE PROTEIN"/>
    <property type="match status" value="1"/>
</dbReference>
<dbReference type="Pfam" id="PF13895">
    <property type="entry name" value="Ig_2"/>
    <property type="match status" value="1"/>
</dbReference>
<dbReference type="InterPro" id="IPR013098">
    <property type="entry name" value="Ig_I-set"/>
</dbReference>
<evidence type="ECO:0000256" key="3">
    <source>
        <dbReference type="ARBA" id="ARBA00023157"/>
    </source>
</evidence>
<dbReference type="Gene3D" id="2.60.40.10">
    <property type="entry name" value="Immunoglobulins"/>
    <property type="match status" value="8"/>
</dbReference>
<keyword evidence="4" id="KW-0393">Immunoglobulin domain</keyword>
<feature type="domain" description="Ig-like" evidence="8">
    <location>
        <begin position="134"/>
        <end position="219"/>
    </location>
</feature>
<dbReference type="CDD" id="cd00096">
    <property type="entry name" value="Ig"/>
    <property type="match status" value="1"/>
</dbReference>
<dbReference type="Pfam" id="PF13927">
    <property type="entry name" value="Ig_3"/>
    <property type="match status" value="2"/>
</dbReference>